<evidence type="ECO:0000256" key="5">
    <source>
        <dbReference type="SAM" id="MobiDB-lite"/>
    </source>
</evidence>
<keyword evidence="4" id="KW-0472">Membrane</keyword>
<dbReference type="InterPro" id="IPR002553">
    <property type="entry name" value="Clathrin/coatomer_adapt-like_N"/>
</dbReference>
<keyword evidence="3" id="KW-0653">Protein transport</keyword>
<dbReference type="GO" id="GO:0012505">
    <property type="term" value="C:endomembrane system"/>
    <property type="evidence" value="ECO:0007669"/>
    <property type="project" value="UniProtKB-SubCell"/>
</dbReference>
<gene>
    <name evidence="7" type="ORF">AKO1_004041</name>
</gene>
<feature type="compositionally biased region" description="Basic and acidic residues" evidence="5">
    <location>
        <begin position="575"/>
        <end position="584"/>
    </location>
</feature>
<feature type="domain" description="Clathrin/coatomer adaptor adaptin-like N-terminal" evidence="6">
    <location>
        <begin position="18"/>
        <end position="301"/>
    </location>
</feature>
<dbReference type="Gene3D" id="1.25.10.10">
    <property type="entry name" value="Leucine-rich Repeat Variant"/>
    <property type="match status" value="1"/>
</dbReference>
<dbReference type="GO" id="GO:0016192">
    <property type="term" value="P:vesicle-mediated transport"/>
    <property type="evidence" value="ECO:0007669"/>
    <property type="project" value="InterPro"/>
</dbReference>
<dbReference type="Pfam" id="PF01602">
    <property type="entry name" value="Adaptin_N"/>
    <property type="match status" value="1"/>
</dbReference>
<dbReference type="SUPFAM" id="SSF48371">
    <property type="entry name" value="ARM repeat"/>
    <property type="match status" value="1"/>
</dbReference>
<comment type="caution">
    <text evidence="7">The sequence shown here is derived from an EMBL/GenBank/DDBJ whole genome shotgun (WGS) entry which is preliminary data.</text>
</comment>
<feature type="compositionally biased region" description="Pro residues" evidence="5">
    <location>
        <begin position="491"/>
        <end position="506"/>
    </location>
</feature>
<organism evidence="7 8">
    <name type="scientific">Acrasis kona</name>
    <dbReference type="NCBI Taxonomy" id="1008807"/>
    <lineage>
        <taxon>Eukaryota</taxon>
        <taxon>Discoba</taxon>
        <taxon>Heterolobosea</taxon>
        <taxon>Tetramitia</taxon>
        <taxon>Eutetramitia</taxon>
        <taxon>Acrasidae</taxon>
        <taxon>Acrasis</taxon>
    </lineage>
</organism>
<dbReference type="InterPro" id="IPR050840">
    <property type="entry name" value="Adaptor_Complx_Large_Subunit"/>
</dbReference>
<feature type="compositionally biased region" description="Low complexity" evidence="5">
    <location>
        <begin position="536"/>
        <end position="554"/>
    </location>
</feature>
<protein>
    <submittedName>
        <fullName evidence="7">Ap4e1</fullName>
    </submittedName>
</protein>
<evidence type="ECO:0000313" key="7">
    <source>
        <dbReference type="EMBL" id="KAL0480905.1"/>
    </source>
</evidence>
<dbReference type="PANTHER" id="PTHR22780">
    <property type="entry name" value="ADAPTIN, ALPHA/GAMMA/EPSILON"/>
    <property type="match status" value="1"/>
</dbReference>
<dbReference type="GO" id="GO:0030117">
    <property type="term" value="C:membrane coat"/>
    <property type="evidence" value="ECO:0007669"/>
    <property type="project" value="InterPro"/>
</dbReference>
<dbReference type="GO" id="GO:0006886">
    <property type="term" value="P:intracellular protein transport"/>
    <property type="evidence" value="ECO:0007669"/>
    <property type="project" value="InterPro"/>
</dbReference>
<proteinExistence type="predicted"/>
<evidence type="ECO:0000256" key="4">
    <source>
        <dbReference type="ARBA" id="ARBA00023136"/>
    </source>
</evidence>
<keyword evidence="2" id="KW-0813">Transport</keyword>
<name>A0AAW2YUU1_9EUKA</name>
<evidence type="ECO:0000313" key="8">
    <source>
        <dbReference type="Proteomes" id="UP001431209"/>
    </source>
</evidence>
<evidence type="ECO:0000256" key="2">
    <source>
        <dbReference type="ARBA" id="ARBA00022448"/>
    </source>
</evidence>
<evidence type="ECO:0000256" key="1">
    <source>
        <dbReference type="ARBA" id="ARBA00004308"/>
    </source>
</evidence>
<dbReference type="Proteomes" id="UP001431209">
    <property type="component" value="Unassembled WGS sequence"/>
</dbReference>
<accession>A0AAW2YUU1</accession>
<dbReference type="AlphaFoldDB" id="A0AAW2YUU1"/>
<dbReference type="InterPro" id="IPR011989">
    <property type="entry name" value="ARM-like"/>
</dbReference>
<dbReference type="InterPro" id="IPR016024">
    <property type="entry name" value="ARM-type_fold"/>
</dbReference>
<dbReference type="EMBL" id="JAOPGA020000701">
    <property type="protein sequence ID" value="KAL0480905.1"/>
    <property type="molecule type" value="Genomic_DNA"/>
</dbReference>
<sequence>MYEVIRGVIKKARTRTRMGDAILYECTKTIVSIHPTGGMLDMASNILESFLKADSHANMKYVGIEVVRNMTGHSLKDVLQEAVMDCLNASDESLQRKTIRLMYRMTNPHNVQLIVGKLLEFLRKTLDPYLAAELVKKIMFLAERHSTSTQWYIDAMNAAILIGGKWLGDDVVQKMVVVLKGEPKGIDKDTFRIECVNLYMEMAQDSSTIPDYLVQILSHVLGEYGLLNNNISASQLVQVLADQFDRQHEYDATRPKIIDAITKVLAKCKVEPPMDLFERFINSKNVTLRQRCSEVLTMCDNNSMLDEYRDIVQGNIEVIPDINLSFMDKYVASSIEQGAKLYCRPQEVSKEEKQDHTKLKYEQYDAPIIHSRRVVMSDERAVSSLDSPNLGIDTLTTMDEMTTSLRVKANKWNMDGYVEPTQAVDSNDILPTWAVPLSSVPKINKPLSPQSEDQYVQMVDSPSIISTGGISATTQLVNSTPVAHSTKIPSATPPTPESPATSPPSPTAKKTIEKKKKEKESLFKGMQNKRIKKRPTSSQNTPNTPSPTNDSSPSQEEQDDALPKSYTATNAQGVDKSKWQDVSN</sequence>
<comment type="subcellular location">
    <subcellularLocation>
        <location evidence="1">Endomembrane system</location>
    </subcellularLocation>
</comment>
<keyword evidence="8" id="KW-1185">Reference proteome</keyword>
<evidence type="ECO:0000259" key="6">
    <source>
        <dbReference type="Pfam" id="PF01602"/>
    </source>
</evidence>
<feature type="region of interest" description="Disordered" evidence="5">
    <location>
        <begin position="480"/>
        <end position="584"/>
    </location>
</feature>
<evidence type="ECO:0000256" key="3">
    <source>
        <dbReference type="ARBA" id="ARBA00022927"/>
    </source>
</evidence>
<reference evidence="7 8" key="1">
    <citation type="submission" date="2024-03" db="EMBL/GenBank/DDBJ databases">
        <title>The Acrasis kona genome and developmental transcriptomes reveal deep origins of eukaryotic multicellular pathways.</title>
        <authorList>
            <person name="Sheikh S."/>
            <person name="Fu C.-J."/>
            <person name="Brown M.W."/>
            <person name="Baldauf S.L."/>
        </authorList>
    </citation>
    <scope>NUCLEOTIDE SEQUENCE [LARGE SCALE GENOMIC DNA]</scope>
    <source>
        <strain evidence="7 8">ATCC MYA-3509</strain>
    </source>
</reference>